<evidence type="ECO:0000313" key="1">
    <source>
        <dbReference type="EMBL" id="ONI42768.1"/>
    </source>
</evidence>
<comment type="caution">
    <text evidence="1">The sequence shown here is derived from an EMBL/GenBank/DDBJ whole genome shotgun (WGS) entry which is preliminary data.</text>
</comment>
<name>A0ACC8XHF5_9FIRM</name>
<dbReference type="EMBL" id="LJDB01000007">
    <property type="protein sequence ID" value="ONI42768.1"/>
    <property type="molecule type" value="Genomic_DNA"/>
</dbReference>
<dbReference type="Proteomes" id="UP000188605">
    <property type="component" value="Unassembled WGS sequence"/>
</dbReference>
<proteinExistence type="predicted"/>
<accession>A0ACC8XHF5</accession>
<evidence type="ECO:0000313" key="2">
    <source>
        <dbReference type="Proteomes" id="UP000188605"/>
    </source>
</evidence>
<reference evidence="1" key="1">
    <citation type="submission" date="2016-08" db="EMBL/GenBank/DDBJ databases">
        <authorList>
            <person name="Ngugi D.K."/>
            <person name="Miyake S."/>
            <person name="Stingl U."/>
        </authorList>
    </citation>
    <scope>NUCLEOTIDE SEQUENCE</scope>
    <source>
        <strain evidence="1">SCG-B11WGA-EpuloA1</strain>
    </source>
</reference>
<keyword evidence="2" id="KW-1185">Reference proteome</keyword>
<protein>
    <submittedName>
        <fullName evidence="1">Uncharacterized protein</fullName>
    </submittedName>
</protein>
<gene>
    <name evidence="1" type="ORF">AN396_13290</name>
</gene>
<sequence>MKVAIIGGGASGLIASIIAKRQGFDVVIIEKQDRIGKKILATGNGRCNMTNLKLLADNFHTSYKGNHFLPIEIINLEKTLEFFKDLGIIPYVENNKVFPLSKQASSVLDVLMLEINRLNIDTLLNSKVINLIKKGQHFEIDLVKEDKKEKLIIDKVIVASGGQAGVHSDLTIYNMLKDLGHEVLPINPSLVQIISSSNYCKTIKGIRVDCEVSIYRNNVCEKKEFGEVLFTEDGLSGPAIFQISRVASICKKNDESCYVKLDLHPEFNKEQLIQIIYERIDKNPTNSLEQLFIGWINKKIATVIIKNSNVGNINRLCNELEYEEIERLVNSIKSLRFDIVGTRGFKFAQTTIGGISLDDVNLETMESKVLKGLYITGEILDVDGDCGGYNLQWAWSTGYIAGKIR</sequence>
<organism evidence="1 2">
    <name type="scientific">Candidatus Epulonipiscium fishelsonii</name>
    <dbReference type="NCBI Taxonomy" id="77094"/>
    <lineage>
        <taxon>Bacteria</taxon>
        <taxon>Bacillati</taxon>
        <taxon>Bacillota</taxon>
        <taxon>Clostridia</taxon>
        <taxon>Lachnospirales</taxon>
        <taxon>Lachnospiraceae</taxon>
        <taxon>Candidatus Epulonipiscium</taxon>
    </lineage>
</organism>